<name>A0A9W9YAT2_9CNID</name>
<accession>A0A9W9YAT2</accession>
<evidence type="ECO:0000313" key="1">
    <source>
        <dbReference type="EMBL" id="KAJ7330569.1"/>
    </source>
</evidence>
<organism evidence="1 2">
    <name type="scientific">Desmophyllum pertusum</name>
    <dbReference type="NCBI Taxonomy" id="174260"/>
    <lineage>
        <taxon>Eukaryota</taxon>
        <taxon>Metazoa</taxon>
        <taxon>Cnidaria</taxon>
        <taxon>Anthozoa</taxon>
        <taxon>Hexacorallia</taxon>
        <taxon>Scleractinia</taxon>
        <taxon>Caryophylliina</taxon>
        <taxon>Caryophylliidae</taxon>
        <taxon>Desmophyllum</taxon>
    </lineage>
</organism>
<dbReference type="EMBL" id="MU827792">
    <property type="protein sequence ID" value="KAJ7330569.1"/>
    <property type="molecule type" value="Genomic_DNA"/>
</dbReference>
<dbReference type="AlphaFoldDB" id="A0A9W9YAT2"/>
<sequence length="102" mass="11853">MVHCVVHGSLCDTCGSLCGTWYTVWYMVHCVVHRTLCGSLCCTWFTVRYMVHCEVHFSKHRKTVGYHFKHWPISTFPPERPLEAFNFVLSLGLVDHHQTCLP</sequence>
<keyword evidence="2" id="KW-1185">Reference proteome</keyword>
<evidence type="ECO:0000313" key="2">
    <source>
        <dbReference type="Proteomes" id="UP001163046"/>
    </source>
</evidence>
<proteinExistence type="predicted"/>
<gene>
    <name evidence="1" type="ORF">OS493_022180</name>
</gene>
<reference evidence="1" key="1">
    <citation type="submission" date="2023-01" db="EMBL/GenBank/DDBJ databases">
        <title>Genome assembly of the deep-sea coral Lophelia pertusa.</title>
        <authorList>
            <person name="Herrera S."/>
            <person name="Cordes E."/>
        </authorList>
    </citation>
    <scope>NUCLEOTIDE SEQUENCE</scope>
    <source>
        <strain evidence="1">USNM1676648</strain>
        <tissue evidence="1">Polyp</tissue>
    </source>
</reference>
<dbReference type="Proteomes" id="UP001163046">
    <property type="component" value="Unassembled WGS sequence"/>
</dbReference>
<comment type="caution">
    <text evidence="1">The sequence shown here is derived from an EMBL/GenBank/DDBJ whole genome shotgun (WGS) entry which is preliminary data.</text>
</comment>
<protein>
    <submittedName>
        <fullName evidence="1">Uncharacterized protein</fullName>
    </submittedName>
</protein>